<proteinExistence type="predicted"/>
<evidence type="ECO:0000256" key="3">
    <source>
        <dbReference type="ARBA" id="ARBA00022741"/>
    </source>
</evidence>
<keyword evidence="1" id="KW-0723">Serine/threonine-protein kinase</keyword>
<dbReference type="InterPro" id="IPR000719">
    <property type="entry name" value="Prot_kinase_dom"/>
</dbReference>
<keyword evidence="5" id="KW-0067">ATP-binding</keyword>
<evidence type="ECO:0000256" key="5">
    <source>
        <dbReference type="ARBA" id="ARBA00022840"/>
    </source>
</evidence>
<dbReference type="GO" id="GO:0004674">
    <property type="term" value="F:protein serine/threonine kinase activity"/>
    <property type="evidence" value="ECO:0007669"/>
    <property type="project" value="UniProtKB-KW"/>
</dbReference>
<dbReference type="Gene3D" id="1.10.510.10">
    <property type="entry name" value="Transferase(Phosphotransferase) domain 1"/>
    <property type="match status" value="1"/>
</dbReference>
<evidence type="ECO:0000259" key="7">
    <source>
        <dbReference type="PROSITE" id="PS50011"/>
    </source>
</evidence>
<dbReference type="SUPFAM" id="SSF56112">
    <property type="entry name" value="Protein kinase-like (PK-like)"/>
    <property type="match status" value="1"/>
</dbReference>
<keyword evidence="2" id="KW-0808">Transferase</keyword>
<evidence type="ECO:0000256" key="6">
    <source>
        <dbReference type="SAM" id="MobiDB-lite"/>
    </source>
</evidence>
<accession>A0AAV7KHH7</accession>
<reference evidence="8 9" key="1">
    <citation type="journal article" date="2023" name="BMC Biol.">
        <title>The compact genome of the sponge Oopsacas minuta (Hexactinellida) is lacking key metazoan core genes.</title>
        <authorList>
            <person name="Santini S."/>
            <person name="Schenkelaars Q."/>
            <person name="Jourda C."/>
            <person name="Duchesne M."/>
            <person name="Belahbib H."/>
            <person name="Rocher C."/>
            <person name="Selva M."/>
            <person name="Riesgo A."/>
            <person name="Vervoort M."/>
            <person name="Leys S.P."/>
            <person name="Kodjabachian L."/>
            <person name="Le Bivic A."/>
            <person name="Borchiellini C."/>
            <person name="Claverie J.M."/>
            <person name="Renard E."/>
        </authorList>
    </citation>
    <scope>NUCLEOTIDE SEQUENCE [LARGE SCALE GENOMIC DNA]</scope>
    <source>
        <strain evidence="8">SPO-2</strain>
    </source>
</reference>
<comment type="caution">
    <text evidence="8">The sequence shown here is derived from an EMBL/GenBank/DDBJ whole genome shotgun (WGS) entry which is preliminary data.</text>
</comment>
<dbReference type="Pfam" id="PF00069">
    <property type="entry name" value="Pkinase"/>
    <property type="match status" value="1"/>
</dbReference>
<dbReference type="Proteomes" id="UP001165289">
    <property type="component" value="Unassembled WGS sequence"/>
</dbReference>
<keyword evidence="9" id="KW-1185">Reference proteome</keyword>
<organism evidence="8 9">
    <name type="scientific">Oopsacas minuta</name>
    <dbReference type="NCBI Taxonomy" id="111878"/>
    <lineage>
        <taxon>Eukaryota</taxon>
        <taxon>Metazoa</taxon>
        <taxon>Porifera</taxon>
        <taxon>Hexactinellida</taxon>
        <taxon>Hexasterophora</taxon>
        <taxon>Lyssacinosida</taxon>
        <taxon>Leucopsacidae</taxon>
        <taxon>Oopsacas</taxon>
    </lineage>
</organism>
<dbReference type="GO" id="GO:0005524">
    <property type="term" value="F:ATP binding"/>
    <property type="evidence" value="ECO:0007669"/>
    <property type="project" value="UniProtKB-KW"/>
</dbReference>
<dbReference type="InterPro" id="IPR050117">
    <property type="entry name" value="MAPK"/>
</dbReference>
<feature type="region of interest" description="Disordered" evidence="6">
    <location>
        <begin position="249"/>
        <end position="322"/>
    </location>
</feature>
<feature type="compositionally biased region" description="Basic and acidic residues" evidence="6">
    <location>
        <begin position="257"/>
        <end position="281"/>
    </location>
</feature>
<dbReference type="EMBL" id="JAKMXF010000033">
    <property type="protein sequence ID" value="KAI6660345.1"/>
    <property type="molecule type" value="Genomic_DNA"/>
</dbReference>
<evidence type="ECO:0000256" key="4">
    <source>
        <dbReference type="ARBA" id="ARBA00022777"/>
    </source>
</evidence>
<feature type="domain" description="Protein kinase" evidence="7">
    <location>
        <begin position="1"/>
        <end position="159"/>
    </location>
</feature>
<evidence type="ECO:0000256" key="2">
    <source>
        <dbReference type="ARBA" id="ARBA00022679"/>
    </source>
</evidence>
<feature type="compositionally biased region" description="Basic and acidic residues" evidence="6">
    <location>
        <begin position="288"/>
        <end position="298"/>
    </location>
</feature>
<dbReference type="SMART" id="SM00220">
    <property type="entry name" value="S_TKc"/>
    <property type="match status" value="1"/>
</dbReference>
<keyword evidence="3" id="KW-0547">Nucleotide-binding</keyword>
<dbReference type="PROSITE" id="PS50011">
    <property type="entry name" value="PROTEIN_KINASE_DOM"/>
    <property type="match status" value="1"/>
</dbReference>
<dbReference type="FunFam" id="1.10.510.10:FF:000624">
    <property type="entry name" value="Mitogen-activated protein kinase"/>
    <property type="match status" value="1"/>
</dbReference>
<keyword evidence="4" id="KW-0418">Kinase</keyword>
<evidence type="ECO:0000313" key="9">
    <source>
        <dbReference type="Proteomes" id="UP001165289"/>
    </source>
</evidence>
<dbReference type="InterPro" id="IPR011009">
    <property type="entry name" value="Kinase-like_dom_sf"/>
</dbReference>
<feature type="region of interest" description="Disordered" evidence="6">
    <location>
        <begin position="369"/>
        <end position="391"/>
    </location>
</feature>
<name>A0AAV7KHH7_9METZ</name>
<evidence type="ECO:0000313" key="8">
    <source>
        <dbReference type="EMBL" id="KAI6660345.1"/>
    </source>
</evidence>
<evidence type="ECO:0000256" key="1">
    <source>
        <dbReference type="ARBA" id="ARBA00022527"/>
    </source>
</evidence>
<sequence length="500" mass="56656">MKPENLLCNGPEQVKIADFGLAREIRSQPPYTDYVATRWYRAPEILLRSTAYNSPVDLWAIGCIMAEVYTFRPLFPGANEVDEIFKVCAILGSPDKESWPDGLRLASSMSFKFPNINATKLRNIVRNAKYEGMDLMEKLLSWDPRKRPSAVEALKHKYFAVGPNLVSDTKSTNNTLNQSVNKSQQQLSYLTPNKELETSKTLNLANQLEKRTRNINNFWQPVKVAKHSMENNSDLKYDSSYLPYRKEALPLIQDNPKPPEMRESPVFKRDKSLDSLFRESPKPGLKSKQRERATDNKLNDSPQSTNQDLSPHKPLSYSTNPQSNYSLASYKLDSLQNKYSPLTYQKTKIFHQTVSPTVTTETRVLPKVPPLIPKKSSANKSISIDHKDQLSSSSKPPLVPLCVKRTAAEYYLSKSRYSPSKGIAPTKQPLVGFGSTAARFNEMLLGNKDAHPAYQTSQAIPKFSALETSNIHSYYRPIIPPQAQLPSRVDWTQKYGGRKY</sequence>
<dbReference type="PANTHER" id="PTHR24055">
    <property type="entry name" value="MITOGEN-ACTIVATED PROTEIN KINASE"/>
    <property type="match status" value="1"/>
</dbReference>
<protein>
    <recommendedName>
        <fullName evidence="7">Protein kinase domain-containing protein</fullName>
    </recommendedName>
</protein>
<dbReference type="AlphaFoldDB" id="A0AAV7KHH7"/>
<feature type="compositionally biased region" description="Polar residues" evidence="6">
    <location>
        <begin position="299"/>
        <end position="309"/>
    </location>
</feature>
<gene>
    <name evidence="8" type="ORF">LOD99_13932</name>
</gene>